<evidence type="ECO:0000256" key="1">
    <source>
        <dbReference type="SAM" id="MobiDB-lite"/>
    </source>
</evidence>
<dbReference type="AlphaFoldDB" id="A0A2J8AEI1"/>
<gene>
    <name evidence="2" type="ORF">TSOC_002306</name>
</gene>
<reference evidence="2 3" key="1">
    <citation type="journal article" date="2017" name="Mol. Biol. Evol.">
        <title>The 4-celled Tetrabaena socialis nuclear genome reveals the essential components for genetic control of cell number at the origin of multicellularity in the volvocine lineage.</title>
        <authorList>
            <person name="Featherston J."/>
            <person name="Arakaki Y."/>
            <person name="Hanschen E.R."/>
            <person name="Ferris P.J."/>
            <person name="Michod R.E."/>
            <person name="Olson B.J.S.C."/>
            <person name="Nozaki H."/>
            <person name="Durand P.M."/>
        </authorList>
    </citation>
    <scope>NUCLEOTIDE SEQUENCE [LARGE SCALE GENOMIC DNA]</scope>
    <source>
        <strain evidence="2 3">NIES-571</strain>
    </source>
</reference>
<dbReference type="EMBL" id="PGGS01000043">
    <property type="protein sequence ID" value="PNH10924.1"/>
    <property type="molecule type" value="Genomic_DNA"/>
</dbReference>
<keyword evidence="3" id="KW-1185">Reference proteome</keyword>
<feature type="region of interest" description="Disordered" evidence="1">
    <location>
        <begin position="129"/>
        <end position="149"/>
    </location>
</feature>
<proteinExistence type="predicted"/>
<comment type="caution">
    <text evidence="2">The sequence shown here is derived from an EMBL/GenBank/DDBJ whole genome shotgun (WGS) entry which is preliminary data.</text>
</comment>
<feature type="region of interest" description="Disordered" evidence="1">
    <location>
        <begin position="85"/>
        <end position="107"/>
    </location>
</feature>
<feature type="compositionally biased region" description="Basic and acidic residues" evidence="1">
    <location>
        <begin position="85"/>
        <end position="97"/>
    </location>
</feature>
<evidence type="ECO:0000313" key="2">
    <source>
        <dbReference type="EMBL" id="PNH10924.1"/>
    </source>
</evidence>
<protein>
    <submittedName>
        <fullName evidence="2">Uncharacterized protein</fullName>
    </submittedName>
</protein>
<evidence type="ECO:0000313" key="3">
    <source>
        <dbReference type="Proteomes" id="UP000236333"/>
    </source>
</evidence>
<feature type="compositionally biased region" description="Low complexity" evidence="1">
    <location>
        <begin position="137"/>
        <end position="146"/>
    </location>
</feature>
<sequence>MGLAQGWRVSAVGFPLAVDMDVPGAKSSADGVLLSGSISWLDEDLDLALGGYAGAMPNFSGGAVVLSGGITGTLVSVHLGAVWHREGEPPTGDDGRPQGDQLAEGAWGERDVMETNCWCEAPHVAMLSTGAKRRRTSGSTSGSQGKDGSRLAEATLQYCVANVPHKGSLSYFVPAHTLRRLLRSALSTPGTAAGGAPAGLGAPDVL</sequence>
<name>A0A2J8AEI1_9CHLO</name>
<accession>A0A2J8AEI1</accession>
<organism evidence="2 3">
    <name type="scientific">Tetrabaena socialis</name>
    <dbReference type="NCBI Taxonomy" id="47790"/>
    <lineage>
        <taxon>Eukaryota</taxon>
        <taxon>Viridiplantae</taxon>
        <taxon>Chlorophyta</taxon>
        <taxon>core chlorophytes</taxon>
        <taxon>Chlorophyceae</taxon>
        <taxon>CS clade</taxon>
        <taxon>Chlamydomonadales</taxon>
        <taxon>Tetrabaenaceae</taxon>
        <taxon>Tetrabaena</taxon>
    </lineage>
</organism>
<dbReference type="Proteomes" id="UP000236333">
    <property type="component" value="Unassembled WGS sequence"/>
</dbReference>
<dbReference type="OrthoDB" id="543819at2759"/>